<accession>A0A803MNY5</accession>
<reference evidence="2" key="1">
    <citation type="journal article" date="2017" name="Nature">
        <title>The genome of Chenopodium quinoa.</title>
        <authorList>
            <person name="Jarvis D.E."/>
            <person name="Ho Y.S."/>
            <person name="Lightfoot D.J."/>
            <person name="Schmoeckel S.M."/>
            <person name="Li B."/>
            <person name="Borm T.J.A."/>
            <person name="Ohyanagi H."/>
            <person name="Mineta K."/>
            <person name="Michell C.T."/>
            <person name="Saber N."/>
            <person name="Kharbatia N.M."/>
            <person name="Rupper R.R."/>
            <person name="Sharp A.R."/>
            <person name="Dally N."/>
            <person name="Boughton B.A."/>
            <person name="Woo Y.H."/>
            <person name="Gao G."/>
            <person name="Schijlen E.G.W.M."/>
            <person name="Guo X."/>
            <person name="Momin A.A."/>
            <person name="Negrao S."/>
            <person name="Al-Babili S."/>
            <person name="Gehring C."/>
            <person name="Roessner U."/>
            <person name="Jung C."/>
            <person name="Murphy K."/>
            <person name="Arold S.T."/>
            <person name="Gojobori T."/>
            <person name="van der Linden C.G."/>
            <person name="van Loo E.N."/>
            <person name="Jellen E.N."/>
            <person name="Maughan P.J."/>
            <person name="Tester M."/>
        </authorList>
    </citation>
    <scope>NUCLEOTIDE SEQUENCE [LARGE SCALE GENOMIC DNA]</scope>
    <source>
        <strain evidence="2">cv. PI 614886</strain>
    </source>
</reference>
<dbReference type="InterPro" id="IPR040256">
    <property type="entry name" value="At4g02000-like"/>
</dbReference>
<dbReference type="AlphaFoldDB" id="A0A803MNY5"/>
<organism evidence="2 3">
    <name type="scientific">Chenopodium quinoa</name>
    <name type="common">Quinoa</name>
    <dbReference type="NCBI Taxonomy" id="63459"/>
    <lineage>
        <taxon>Eukaryota</taxon>
        <taxon>Viridiplantae</taxon>
        <taxon>Streptophyta</taxon>
        <taxon>Embryophyta</taxon>
        <taxon>Tracheophyta</taxon>
        <taxon>Spermatophyta</taxon>
        <taxon>Magnoliopsida</taxon>
        <taxon>eudicotyledons</taxon>
        <taxon>Gunneridae</taxon>
        <taxon>Pentapetalae</taxon>
        <taxon>Caryophyllales</taxon>
        <taxon>Chenopodiaceae</taxon>
        <taxon>Chenopodioideae</taxon>
        <taxon>Atripliceae</taxon>
        <taxon>Chenopodium</taxon>
    </lineage>
</organism>
<proteinExistence type="predicted"/>
<evidence type="ECO:0000313" key="2">
    <source>
        <dbReference type="EnsemblPlants" id="AUR62032986-RA:cds"/>
    </source>
</evidence>
<name>A0A803MNY5_CHEQI</name>
<dbReference type="PANTHER" id="PTHR31286">
    <property type="entry name" value="GLYCINE-RICH CELL WALL STRUCTURAL PROTEIN 1.8-LIKE"/>
    <property type="match status" value="1"/>
</dbReference>
<feature type="domain" description="Zinc knuckle CX2CX4HX4C" evidence="1">
    <location>
        <begin position="49"/>
        <end position="95"/>
    </location>
</feature>
<dbReference type="EnsemblPlants" id="AUR62032986-RA">
    <property type="protein sequence ID" value="AUR62032986-RA:cds"/>
    <property type="gene ID" value="AUR62032986"/>
</dbReference>
<dbReference type="Proteomes" id="UP000596660">
    <property type="component" value="Unplaced"/>
</dbReference>
<evidence type="ECO:0000259" key="1">
    <source>
        <dbReference type="Pfam" id="PF14392"/>
    </source>
</evidence>
<dbReference type="Pfam" id="PF14392">
    <property type="entry name" value="zf-CCHC_4"/>
    <property type="match status" value="1"/>
</dbReference>
<reference evidence="2" key="2">
    <citation type="submission" date="2021-03" db="UniProtKB">
        <authorList>
            <consortium name="EnsemblPlants"/>
        </authorList>
    </citation>
    <scope>IDENTIFICATION</scope>
</reference>
<dbReference type="InterPro" id="IPR025836">
    <property type="entry name" value="Zn_knuckle_CX2CX4HX4C"/>
</dbReference>
<sequence>MCIRLMDLPFNKRNPSVLYDIGESLGGFLKLDDSDPLGWSEFLRIKIMVDVRKPLRKGVFIATGESRSKWIGIKYERLADFCFYCGRLAHTDKEC</sequence>
<protein>
    <recommendedName>
        <fullName evidence="1">Zinc knuckle CX2CX4HX4C domain-containing protein</fullName>
    </recommendedName>
</protein>
<dbReference type="Gramene" id="AUR62032986-RA">
    <property type="protein sequence ID" value="AUR62032986-RA:cds"/>
    <property type="gene ID" value="AUR62032986"/>
</dbReference>
<dbReference type="PANTHER" id="PTHR31286:SF167">
    <property type="entry name" value="OS09G0268800 PROTEIN"/>
    <property type="match status" value="1"/>
</dbReference>
<dbReference type="OMA" id="KWISIRY"/>
<evidence type="ECO:0000313" key="3">
    <source>
        <dbReference type="Proteomes" id="UP000596660"/>
    </source>
</evidence>
<keyword evidence="3" id="KW-1185">Reference proteome</keyword>